<evidence type="ECO:0000313" key="4">
    <source>
        <dbReference type="Proteomes" id="UP000222542"/>
    </source>
</evidence>
<sequence length="86" mass="9499">MFDTLIVIPIDRLLDIADEQTPPLQDAFLLADDVLHQGVQGISDIITEFLRQKSAVMKDSGNAMLGVGVSSRTELKKPPNKLLWPL</sequence>
<reference evidence="3 4" key="2">
    <citation type="journal article" date="2017" name="Genome Biol.">
        <title>New reference genome sequences of hot pepper reveal the massive evolution of plant disease-resistance genes by retroduplication.</title>
        <authorList>
            <person name="Kim S."/>
            <person name="Park J."/>
            <person name="Yeom S.I."/>
            <person name="Kim Y.M."/>
            <person name="Seo E."/>
            <person name="Kim K.T."/>
            <person name="Kim M.S."/>
            <person name="Lee J.M."/>
            <person name="Cheong K."/>
            <person name="Shin H.S."/>
            <person name="Kim S.B."/>
            <person name="Han K."/>
            <person name="Lee J."/>
            <person name="Park M."/>
            <person name="Lee H.A."/>
            <person name="Lee H.Y."/>
            <person name="Lee Y."/>
            <person name="Oh S."/>
            <person name="Lee J.H."/>
            <person name="Choi E."/>
            <person name="Choi E."/>
            <person name="Lee S.E."/>
            <person name="Jeon J."/>
            <person name="Kim H."/>
            <person name="Choi G."/>
            <person name="Song H."/>
            <person name="Lee J."/>
            <person name="Lee S.C."/>
            <person name="Kwon J.K."/>
            <person name="Lee H.Y."/>
            <person name="Koo N."/>
            <person name="Hong Y."/>
            <person name="Kim R.W."/>
            <person name="Kang W.H."/>
            <person name="Huh J.H."/>
            <person name="Kang B.C."/>
            <person name="Yang T.J."/>
            <person name="Lee Y.H."/>
            <person name="Bennetzen J.L."/>
            <person name="Choi D."/>
        </authorList>
    </citation>
    <scope>NUCLEOTIDE SEQUENCE [LARGE SCALE GENOMIC DNA]</scope>
    <source>
        <strain evidence="4">cv. CM334</strain>
    </source>
</reference>
<protein>
    <submittedName>
        <fullName evidence="3">Uncharacterized protein</fullName>
    </submittedName>
</protein>
<evidence type="ECO:0000256" key="1">
    <source>
        <dbReference type="ARBA" id="ARBA00022741"/>
    </source>
</evidence>
<evidence type="ECO:0000256" key="2">
    <source>
        <dbReference type="ARBA" id="ARBA00023134"/>
    </source>
</evidence>
<dbReference type="PANTHER" id="PTHR30314:SF12">
    <property type="entry name" value="CELL DIVISION PROTEIN FTSZ HOMOLOG 1, CHLOROPLASTIC"/>
    <property type="match status" value="1"/>
</dbReference>
<dbReference type="GO" id="GO:0005525">
    <property type="term" value="F:GTP binding"/>
    <property type="evidence" value="ECO:0007669"/>
    <property type="project" value="UniProtKB-KW"/>
</dbReference>
<reference evidence="3 4" key="1">
    <citation type="journal article" date="2014" name="Nat. Genet.">
        <title>Genome sequence of the hot pepper provides insights into the evolution of pungency in Capsicum species.</title>
        <authorList>
            <person name="Kim S."/>
            <person name="Park M."/>
            <person name="Yeom S.I."/>
            <person name="Kim Y.M."/>
            <person name="Lee J.M."/>
            <person name="Lee H.A."/>
            <person name="Seo E."/>
            <person name="Choi J."/>
            <person name="Cheong K."/>
            <person name="Kim K.T."/>
            <person name="Jung K."/>
            <person name="Lee G.W."/>
            <person name="Oh S.K."/>
            <person name="Bae C."/>
            <person name="Kim S.B."/>
            <person name="Lee H.Y."/>
            <person name="Kim S.Y."/>
            <person name="Kim M.S."/>
            <person name="Kang B.C."/>
            <person name="Jo Y.D."/>
            <person name="Yang H.B."/>
            <person name="Jeong H.J."/>
            <person name="Kang W.H."/>
            <person name="Kwon J.K."/>
            <person name="Shin C."/>
            <person name="Lim J.Y."/>
            <person name="Park J.H."/>
            <person name="Huh J.H."/>
            <person name="Kim J.S."/>
            <person name="Kim B.D."/>
            <person name="Cohen O."/>
            <person name="Paran I."/>
            <person name="Suh M.C."/>
            <person name="Lee S.B."/>
            <person name="Kim Y.K."/>
            <person name="Shin Y."/>
            <person name="Noh S.J."/>
            <person name="Park J."/>
            <person name="Seo Y.S."/>
            <person name="Kwon S.Y."/>
            <person name="Kim H.A."/>
            <person name="Park J.M."/>
            <person name="Kim H.J."/>
            <person name="Choi S.B."/>
            <person name="Bosland P.W."/>
            <person name="Reeves G."/>
            <person name="Jo S.H."/>
            <person name="Lee B.W."/>
            <person name="Cho H.T."/>
            <person name="Choi H.S."/>
            <person name="Lee M.S."/>
            <person name="Yu Y."/>
            <person name="Do Choi Y."/>
            <person name="Park B.S."/>
            <person name="van Deynze A."/>
            <person name="Ashrafi H."/>
            <person name="Hill T."/>
            <person name="Kim W.T."/>
            <person name="Pai H.S."/>
            <person name="Ahn H.K."/>
            <person name="Yeam I."/>
            <person name="Giovannoni J.J."/>
            <person name="Rose J.K."/>
            <person name="Sorensen I."/>
            <person name="Lee S.J."/>
            <person name="Kim R.W."/>
            <person name="Choi I.Y."/>
            <person name="Choi B.S."/>
            <person name="Lim J.S."/>
            <person name="Lee Y.H."/>
            <person name="Choi D."/>
        </authorList>
    </citation>
    <scope>NUCLEOTIDE SEQUENCE [LARGE SCALE GENOMIC DNA]</scope>
    <source>
        <strain evidence="4">cv. CM334</strain>
    </source>
</reference>
<accession>A0A2G2ZGR5</accession>
<dbReference type="EMBL" id="AYRZ02000005">
    <property type="protein sequence ID" value="PHT81105.1"/>
    <property type="molecule type" value="Genomic_DNA"/>
</dbReference>
<dbReference type="InterPro" id="IPR036525">
    <property type="entry name" value="Tubulin/FtsZ_GTPase_sf"/>
</dbReference>
<proteinExistence type="predicted"/>
<dbReference type="Proteomes" id="UP000222542">
    <property type="component" value="Unassembled WGS sequence"/>
</dbReference>
<comment type="caution">
    <text evidence="3">The sequence shown here is derived from an EMBL/GenBank/DDBJ whole genome shotgun (WGS) entry which is preliminary data.</text>
</comment>
<keyword evidence="1" id="KW-0547">Nucleotide-binding</keyword>
<dbReference type="Gramene" id="PHT81105">
    <property type="protein sequence ID" value="PHT81105"/>
    <property type="gene ID" value="T459_14120"/>
</dbReference>
<dbReference type="SUPFAM" id="SSF52490">
    <property type="entry name" value="Tubulin nucleotide-binding domain-like"/>
    <property type="match status" value="1"/>
</dbReference>
<dbReference type="GO" id="GO:0003924">
    <property type="term" value="F:GTPase activity"/>
    <property type="evidence" value="ECO:0007669"/>
    <property type="project" value="InterPro"/>
</dbReference>
<keyword evidence="4" id="KW-1185">Reference proteome</keyword>
<dbReference type="AlphaFoldDB" id="A0A2G2ZGR5"/>
<organism evidence="3 4">
    <name type="scientific">Capsicum annuum</name>
    <name type="common">Capsicum pepper</name>
    <dbReference type="NCBI Taxonomy" id="4072"/>
    <lineage>
        <taxon>Eukaryota</taxon>
        <taxon>Viridiplantae</taxon>
        <taxon>Streptophyta</taxon>
        <taxon>Embryophyta</taxon>
        <taxon>Tracheophyta</taxon>
        <taxon>Spermatophyta</taxon>
        <taxon>Magnoliopsida</taxon>
        <taxon>eudicotyledons</taxon>
        <taxon>Gunneridae</taxon>
        <taxon>Pentapetalae</taxon>
        <taxon>asterids</taxon>
        <taxon>lamiids</taxon>
        <taxon>Solanales</taxon>
        <taxon>Solanaceae</taxon>
        <taxon>Solanoideae</taxon>
        <taxon>Capsiceae</taxon>
        <taxon>Capsicum</taxon>
    </lineage>
</organism>
<gene>
    <name evidence="3" type="ORF">T459_14120</name>
</gene>
<name>A0A2G2ZGR5_CAPAN</name>
<dbReference type="STRING" id="4072.A0A2G2ZGR5"/>
<keyword evidence="2" id="KW-0342">GTP-binding</keyword>
<dbReference type="Gene3D" id="3.40.50.1440">
    <property type="entry name" value="Tubulin/FtsZ, GTPase domain"/>
    <property type="match status" value="1"/>
</dbReference>
<dbReference type="PANTHER" id="PTHR30314">
    <property type="entry name" value="CELL DIVISION PROTEIN FTSZ-RELATED"/>
    <property type="match status" value="1"/>
</dbReference>
<evidence type="ECO:0000313" key="3">
    <source>
        <dbReference type="EMBL" id="PHT81105.1"/>
    </source>
</evidence>
<dbReference type="InterPro" id="IPR045061">
    <property type="entry name" value="FtsZ/CetZ"/>
</dbReference>